<dbReference type="STRING" id="441959.B8MKI7"/>
<dbReference type="EMBL" id="EQ962657">
    <property type="protein sequence ID" value="EED15342.1"/>
    <property type="molecule type" value="Genomic_DNA"/>
</dbReference>
<name>B8MKI7_TALSN</name>
<feature type="chain" id="PRO_5002875272" evidence="2">
    <location>
        <begin position="18"/>
        <end position="453"/>
    </location>
</feature>
<dbReference type="OrthoDB" id="498204at2759"/>
<dbReference type="HOGENOM" id="CLU_007884_8_0_1"/>
<dbReference type="PANTHER" id="PTHR13847:SF193">
    <property type="entry name" value="PYRUVATE DEHYDROGENASE PHOSPHATASE REGULATORY SUBUNIT, MITOCHONDRIAL"/>
    <property type="match status" value="1"/>
</dbReference>
<gene>
    <name evidence="4" type="ORF">TSTA_047880</name>
</gene>
<keyword evidence="2" id="KW-0732">Signal</keyword>
<dbReference type="PANTHER" id="PTHR13847">
    <property type="entry name" value="SARCOSINE DEHYDROGENASE-RELATED"/>
    <property type="match status" value="1"/>
</dbReference>
<evidence type="ECO:0000313" key="5">
    <source>
        <dbReference type="Proteomes" id="UP000001745"/>
    </source>
</evidence>
<feature type="domain" description="FAD dependent oxidoreductase" evidence="3">
    <location>
        <begin position="5"/>
        <end position="401"/>
    </location>
</feature>
<dbReference type="Gene3D" id="3.50.50.60">
    <property type="entry name" value="FAD/NAD(P)-binding domain"/>
    <property type="match status" value="1"/>
</dbReference>
<dbReference type="InterPro" id="IPR036188">
    <property type="entry name" value="FAD/NAD-bd_sf"/>
</dbReference>
<feature type="region of interest" description="Disordered" evidence="1">
    <location>
        <begin position="243"/>
        <end position="280"/>
    </location>
</feature>
<proteinExistence type="predicted"/>
<sequence length="453" mass="49410">MSTTIIVGAGIVGSALAHFLSSSSSKPKGKIILIDHSFKPLQGSTAHAPGYIGQFNESATLTRLAIDTVIEYAKIPNGFNVLGGIEAVGTEEGLSRLQVRGLPASMITATQAAGLAPDFVRKEALKGALYFATDGVANATVITEFYQHEARKKGVEFVEGVVTRIKYNEDGDVVGVEVDVDDNEQDEDESDKRKVKRFIASDTLILATGIWTQDLCSDLDIPIPIIPVAHPYMYIKHDRLQNDDDAASGNTTTTTTTTSPSSPKSSTKSHLSPRLHNKPSPWIRYPEHHVYARDHGPFYGVGTYNHGPAIQCQPTDHVAIGPWYEEIFSSALEQAKALLPVLRICDNESVEYSMPETKFNGIFAMTPDNLPIAGKVDGRKGLVLCAAVWVTHAAGVARFVAGLIERHNDDYGKGLDGDVVRHLDPARFRGRDFEELRELSLRGYSQIYCTGEN</sequence>
<protein>
    <submittedName>
        <fullName evidence="4">N,N-dimethylglycine oxidase</fullName>
    </submittedName>
</protein>
<dbReference type="Gene3D" id="3.30.9.10">
    <property type="entry name" value="D-Amino Acid Oxidase, subunit A, domain 2"/>
    <property type="match status" value="1"/>
</dbReference>
<evidence type="ECO:0000256" key="2">
    <source>
        <dbReference type="SAM" id="SignalP"/>
    </source>
</evidence>
<dbReference type="InterPro" id="IPR006076">
    <property type="entry name" value="FAD-dep_OxRdtase"/>
</dbReference>
<dbReference type="GO" id="GO:0005739">
    <property type="term" value="C:mitochondrion"/>
    <property type="evidence" value="ECO:0007669"/>
    <property type="project" value="TreeGrafter"/>
</dbReference>
<dbReference type="PhylomeDB" id="B8MKI7"/>
<accession>B8MKI7</accession>
<evidence type="ECO:0000313" key="4">
    <source>
        <dbReference type="EMBL" id="EED15342.1"/>
    </source>
</evidence>
<dbReference type="VEuPathDB" id="FungiDB:TSTA_047880"/>
<feature type="signal peptide" evidence="2">
    <location>
        <begin position="1"/>
        <end position="17"/>
    </location>
</feature>
<evidence type="ECO:0000259" key="3">
    <source>
        <dbReference type="Pfam" id="PF01266"/>
    </source>
</evidence>
<dbReference type="Proteomes" id="UP000001745">
    <property type="component" value="Unassembled WGS sequence"/>
</dbReference>
<evidence type="ECO:0000256" key="1">
    <source>
        <dbReference type="SAM" id="MobiDB-lite"/>
    </source>
</evidence>
<keyword evidence="5" id="KW-1185">Reference proteome</keyword>
<dbReference type="AlphaFoldDB" id="B8MKI7"/>
<dbReference type="Pfam" id="PF01266">
    <property type="entry name" value="DAO"/>
    <property type="match status" value="1"/>
</dbReference>
<dbReference type="RefSeq" id="XP_002485295.1">
    <property type="nucleotide sequence ID" value="XM_002485250.1"/>
</dbReference>
<dbReference type="SUPFAM" id="SSF51905">
    <property type="entry name" value="FAD/NAD(P)-binding domain"/>
    <property type="match status" value="1"/>
</dbReference>
<dbReference type="InParanoid" id="B8MKI7"/>
<dbReference type="OMA" id="RKAPWVR"/>
<dbReference type="GeneID" id="8099338"/>
<reference evidence="5" key="1">
    <citation type="journal article" date="2015" name="Genome Announc.">
        <title>Genome sequence of the AIDS-associated pathogen Penicillium marneffei (ATCC18224) and its near taxonomic relative Talaromyces stipitatus (ATCC10500).</title>
        <authorList>
            <person name="Nierman W.C."/>
            <person name="Fedorova-Abrams N.D."/>
            <person name="Andrianopoulos A."/>
        </authorList>
    </citation>
    <scope>NUCLEOTIDE SEQUENCE [LARGE SCALE GENOMIC DNA]</scope>
    <source>
        <strain evidence="5">ATCC 10500 / CBS 375.48 / QM 6759 / NRRL 1006</strain>
    </source>
</reference>
<dbReference type="eggNOG" id="KOG2844">
    <property type="taxonomic scope" value="Eukaryota"/>
</dbReference>
<organism evidence="4 5">
    <name type="scientific">Talaromyces stipitatus (strain ATCC 10500 / CBS 375.48 / QM 6759 / NRRL 1006)</name>
    <name type="common">Penicillium stipitatum</name>
    <dbReference type="NCBI Taxonomy" id="441959"/>
    <lineage>
        <taxon>Eukaryota</taxon>
        <taxon>Fungi</taxon>
        <taxon>Dikarya</taxon>
        <taxon>Ascomycota</taxon>
        <taxon>Pezizomycotina</taxon>
        <taxon>Eurotiomycetes</taxon>
        <taxon>Eurotiomycetidae</taxon>
        <taxon>Eurotiales</taxon>
        <taxon>Trichocomaceae</taxon>
        <taxon>Talaromyces</taxon>
        <taxon>Talaromyces sect. Talaromyces</taxon>
    </lineage>
</organism>
<feature type="compositionally biased region" description="Low complexity" evidence="1">
    <location>
        <begin position="251"/>
        <end position="269"/>
    </location>
</feature>
<dbReference type="SUPFAM" id="SSF54373">
    <property type="entry name" value="FAD-linked reductases, C-terminal domain"/>
    <property type="match status" value="1"/>
</dbReference>